<dbReference type="Proteomes" id="UP001311232">
    <property type="component" value="Unassembled WGS sequence"/>
</dbReference>
<keyword evidence="1" id="KW-0472">Membrane</keyword>
<keyword evidence="1" id="KW-0812">Transmembrane</keyword>
<evidence type="ECO:0000313" key="2">
    <source>
        <dbReference type="EMBL" id="KAK5609929.1"/>
    </source>
</evidence>
<organism evidence="2 3">
    <name type="scientific">Crenichthys baileyi</name>
    <name type="common">White River springfish</name>
    <dbReference type="NCBI Taxonomy" id="28760"/>
    <lineage>
        <taxon>Eukaryota</taxon>
        <taxon>Metazoa</taxon>
        <taxon>Chordata</taxon>
        <taxon>Craniata</taxon>
        <taxon>Vertebrata</taxon>
        <taxon>Euteleostomi</taxon>
        <taxon>Actinopterygii</taxon>
        <taxon>Neopterygii</taxon>
        <taxon>Teleostei</taxon>
        <taxon>Neoteleostei</taxon>
        <taxon>Acanthomorphata</taxon>
        <taxon>Ovalentaria</taxon>
        <taxon>Atherinomorphae</taxon>
        <taxon>Cyprinodontiformes</taxon>
        <taxon>Goodeidae</taxon>
        <taxon>Crenichthys</taxon>
    </lineage>
</organism>
<reference evidence="2 3" key="1">
    <citation type="submission" date="2021-06" db="EMBL/GenBank/DDBJ databases">
        <authorList>
            <person name="Palmer J.M."/>
        </authorList>
    </citation>
    <scope>NUCLEOTIDE SEQUENCE [LARGE SCALE GENOMIC DNA]</scope>
    <source>
        <strain evidence="2 3">MEX-2019</strain>
        <tissue evidence="2">Muscle</tissue>
    </source>
</reference>
<protein>
    <submittedName>
        <fullName evidence="2">Uncharacterized protein</fullName>
    </submittedName>
</protein>
<sequence length="111" mass="11924">MVTSLQGGLEQSRGALAGGDACSCHLDNKKQMSQLGNTDRLSQAYSTWPSLLLGSVSCVIFIYSPVLDALTICFHLSSQSPLLVFSLSFFICLYLSINLCPGPIVSYVQAD</sequence>
<accession>A0AAV9RLK7</accession>
<keyword evidence="1" id="KW-1133">Transmembrane helix</keyword>
<name>A0AAV9RLK7_9TELE</name>
<evidence type="ECO:0000313" key="3">
    <source>
        <dbReference type="Proteomes" id="UP001311232"/>
    </source>
</evidence>
<proteinExistence type="predicted"/>
<comment type="caution">
    <text evidence="2">The sequence shown here is derived from an EMBL/GenBank/DDBJ whole genome shotgun (WGS) entry which is preliminary data.</text>
</comment>
<evidence type="ECO:0000256" key="1">
    <source>
        <dbReference type="SAM" id="Phobius"/>
    </source>
</evidence>
<dbReference type="EMBL" id="JAHHUM010001731">
    <property type="protein sequence ID" value="KAK5609929.1"/>
    <property type="molecule type" value="Genomic_DNA"/>
</dbReference>
<gene>
    <name evidence="2" type="ORF">CRENBAI_007734</name>
</gene>
<feature type="transmembrane region" description="Helical" evidence="1">
    <location>
        <begin position="82"/>
        <end position="105"/>
    </location>
</feature>
<dbReference type="AlphaFoldDB" id="A0AAV9RLK7"/>
<feature type="transmembrane region" description="Helical" evidence="1">
    <location>
        <begin position="51"/>
        <end position="70"/>
    </location>
</feature>
<keyword evidence="3" id="KW-1185">Reference proteome</keyword>